<keyword evidence="6" id="KW-0732">Signal</keyword>
<dbReference type="GO" id="GO:0030141">
    <property type="term" value="C:secretory granule"/>
    <property type="evidence" value="ECO:0007669"/>
    <property type="project" value="InterPro"/>
</dbReference>
<keyword evidence="11" id="KW-1185">Reference proteome</keyword>
<evidence type="ECO:0000256" key="4">
    <source>
        <dbReference type="ARBA" id="ARBA00022448"/>
    </source>
</evidence>
<dbReference type="GO" id="GO:0007218">
    <property type="term" value="P:neuropeptide signaling pathway"/>
    <property type="evidence" value="ECO:0007669"/>
    <property type="project" value="InterPro"/>
</dbReference>
<keyword evidence="10" id="KW-1133">Transmembrane helix</keyword>
<dbReference type="Pfam" id="PF05281">
    <property type="entry name" value="Secretogranin_V"/>
    <property type="match status" value="1"/>
</dbReference>
<dbReference type="Proteomes" id="UP000035642">
    <property type="component" value="Unassembled WGS sequence"/>
</dbReference>
<comment type="subcellular location">
    <subcellularLocation>
        <location evidence="1">Secreted</location>
    </subcellularLocation>
</comment>
<feature type="region of interest" description="Disordered" evidence="9">
    <location>
        <begin position="184"/>
        <end position="211"/>
    </location>
</feature>
<evidence type="ECO:0000256" key="6">
    <source>
        <dbReference type="ARBA" id="ARBA00022729"/>
    </source>
</evidence>
<proteinExistence type="inferred from homology"/>
<dbReference type="GO" id="GO:0030234">
    <property type="term" value="F:enzyme regulator activity"/>
    <property type="evidence" value="ECO:0007669"/>
    <property type="project" value="TreeGrafter"/>
</dbReference>
<feature type="compositionally biased region" description="Basic residues" evidence="9">
    <location>
        <begin position="194"/>
        <end position="209"/>
    </location>
</feature>
<dbReference type="WBParaSite" id="ACAC_0001087501-mRNA-1">
    <property type="protein sequence ID" value="ACAC_0001087501-mRNA-1"/>
    <property type="gene ID" value="ACAC_0001087501"/>
</dbReference>
<reference evidence="12" key="2">
    <citation type="submission" date="2017-02" db="UniProtKB">
        <authorList>
            <consortium name="WormBaseParasite"/>
        </authorList>
    </citation>
    <scope>IDENTIFICATION</scope>
</reference>
<name>A0A0K0DI03_ANGCA</name>
<dbReference type="STRING" id="6313.A0A0K0DI03"/>
<keyword evidence="7" id="KW-1015">Disulfide bond</keyword>
<evidence type="ECO:0000256" key="5">
    <source>
        <dbReference type="ARBA" id="ARBA00022525"/>
    </source>
</evidence>
<protein>
    <recommendedName>
        <fullName evidence="3">Neuroendocrine protein 7B2</fullName>
    </recommendedName>
</protein>
<comment type="similarity">
    <text evidence="2">Belongs to the 7B2 family.</text>
</comment>
<evidence type="ECO:0000256" key="3">
    <source>
        <dbReference type="ARBA" id="ARBA00019589"/>
    </source>
</evidence>
<keyword evidence="5" id="KW-0964">Secreted</keyword>
<keyword evidence="8" id="KW-0143">Chaperone</keyword>
<dbReference type="PANTHER" id="PTHR12738">
    <property type="entry name" value="NEUROENDOCRINE PROTEIN 7B2"/>
    <property type="match status" value="1"/>
</dbReference>
<evidence type="ECO:0000313" key="11">
    <source>
        <dbReference type="Proteomes" id="UP000035642"/>
    </source>
</evidence>
<keyword evidence="10" id="KW-0812">Transmembrane</keyword>
<evidence type="ECO:0000256" key="2">
    <source>
        <dbReference type="ARBA" id="ARBA00006348"/>
    </source>
</evidence>
<accession>A0A0K0DI03</accession>
<dbReference type="GO" id="GO:0046883">
    <property type="term" value="P:regulation of hormone secretion"/>
    <property type="evidence" value="ECO:0007669"/>
    <property type="project" value="TreeGrafter"/>
</dbReference>
<dbReference type="PANTHER" id="PTHR12738:SF0">
    <property type="entry name" value="NEUROENDOCRINE PROTEIN 7B2"/>
    <property type="match status" value="1"/>
</dbReference>
<feature type="transmembrane region" description="Helical" evidence="10">
    <location>
        <begin position="6"/>
        <end position="33"/>
    </location>
</feature>
<dbReference type="GO" id="GO:0005576">
    <property type="term" value="C:extracellular region"/>
    <property type="evidence" value="ECO:0007669"/>
    <property type="project" value="UniProtKB-SubCell"/>
</dbReference>
<dbReference type="AlphaFoldDB" id="A0A0K0DI03"/>
<dbReference type="InterPro" id="IPR007945">
    <property type="entry name" value="Secretogranin_V"/>
</dbReference>
<evidence type="ECO:0000256" key="10">
    <source>
        <dbReference type="SAM" id="Phobius"/>
    </source>
</evidence>
<evidence type="ECO:0000256" key="8">
    <source>
        <dbReference type="ARBA" id="ARBA00023186"/>
    </source>
</evidence>
<keyword evidence="4" id="KW-0813">Transport</keyword>
<organism evidence="11 12">
    <name type="scientific">Angiostrongylus cantonensis</name>
    <name type="common">Rat lungworm</name>
    <dbReference type="NCBI Taxonomy" id="6313"/>
    <lineage>
        <taxon>Eukaryota</taxon>
        <taxon>Metazoa</taxon>
        <taxon>Ecdysozoa</taxon>
        <taxon>Nematoda</taxon>
        <taxon>Chromadorea</taxon>
        <taxon>Rhabditida</taxon>
        <taxon>Rhabditina</taxon>
        <taxon>Rhabditomorpha</taxon>
        <taxon>Strongyloidea</taxon>
        <taxon>Metastrongylidae</taxon>
        <taxon>Angiostrongylus</taxon>
    </lineage>
</organism>
<reference evidence="11" key="1">
    <citation type="submission" date="2012-09" db="EMBL/GenBank/DDBJ databases">
        <authorList>
            <person name="Martin A.A."/>
        </authorList>
    </citation>
    <scope>NUCLEOTIDE SEQUENCE</scope>
</reference>
<evidence type="ECO:0000256" key="9">
    <source>
        <dbReference type="SAM" id="MobiDB-lite"/>
    </source>
</evidence>
<evidence type="ECO:0000313" key="12">
    <source>
        <dbReference type="WBParaSite" id="ACAC_0001087501-mRNA-1"/>
    </source>
</evidence>
<evidence type="ECO:0000256" key="1">
    <source>
        <dbReference type="ARBA" id="ARBA00004613"/>
    </source>
</evidence>
<keyword evidence="10" id="KW-0472">Membrane</keyword>
<evidence type="ECO:0000256" key="7">
    <source>
        <dbReference type="ARBA" id="ARBA00023157"/>
    </source>
</evidence>
<sequence>MSLTLFYYAFLFLFPVLNTLSIVTVGWIEVVFYGNEADDMALLPSGDFIDLISRDVENVPSPIAFGSNVASSFSGGAGEGEQKLREEEDFQQRQEVKSDNVLPTYCEPPNPCPIGYVAADGCLEEFENTAEFSRNYQAQQHCICDQEHMFNCVGKEAAELGASLQELLDEPTFHRNMIAKKFHEKRSGDELPPRRRKRSVHHPVTHHNRNPYLQGEILKTVSKKDGKNAW</sequence>